<dbReference type="EMBL" id="CP014782">
    <property type="protein sequence ID" value="AQS37167.1"/>
    <property type="molecule type" value="Genomic_DNA"/>
</dbReference>
<dbReference type="PANTHER" id="PTHR43355:SF2">
    <property type="entry name" value="FLAVIN REDUCTASE (NADPH)"/>
    <property type="match status" value="1"/>
</dbReference>
<dbReference type="PANTHER" id="PTHR43355">
    <property type="entry name" value="FLAVIN REDUCTASE (NADPH)"/>
    <property type="match status" value="1"/>
</dbReference>
<dbReference type="Gene3D" id="3.40.50.720">
    <property type="entry name" value="NAD(P)-binding Rossmann-like Domain"/>
    <property type="match status" value="1"/>
</dbReference>
<dbReference type="GO" id="GO:0016646">
    <property type="term" value="F:oxidoreductase activity, acting on the CH-NH group of donors, NAD or NADP as acceptor"/>
    <property type="evidence" value="ECO:0007669"/>
    <property type="project" value="TreeGrafter"/>
</dbReference>
<feature type="domain" description="NAD(P)-binding" evidence="1">
    <location>
        <begin position="7"/>
        <end position="197"/>
    </location>
</feature>
<accession>A0A1S6HNS2</accession>
<dbReference type="KEGG" id="spsw:Sps_02007"/>
<evidence type="ECO:0000313" key="2">
    <source>
        <dbReference type="EMBL" id="AQS37167.1"/>
    </source>
</evidence>
<dbReference type="AlphaFoldDB" id="A0A1S6HNS2"/>
<dbReference type="STRING" id="225848.Sps_02007"/>
<dbReference type="Pfam" id="PF13460">
    <property type="entry name" value="NAD_binding_10"/>
    <property type="match status" value="1"/>
</dbReference>
<dbReference type="SUPFAM" id="SSF51735">
    <property type="entry name" value="NAD(P)-binding Rossmann-fold domains"/>
    <property type="match status" value="1"/>
</dbReference>
<dbReference type="CDD" id="cd05244">
    <property type="entry name" value="BVR-B_like_SDR_a"/>
    <property type="match status" value="1"/>
</dbReference>
<sequence length="212" mass="22798">MKIAVIGASGWIGSHIVTEAKSRGHQVIALVRDPAKITDIDVEVRRFDLLDNQADLVTAVNGADVVISAIGGRAAGNHGIVSKTAEKLLAELAKTQVERLLWVGGAGSLEVAPNMQLVDTPEFPAEYHTESIEMGKALEVFRQSTSPINWTFISPAALIFPGEKQAKYRVGAEQLLVDSEGNSKISVSDYALAMIDELEAANYPQQRIGVAY</sequence>
<reference evidence="2 3" key="1">
    <citation type="submission" date="2016-03" db="EMBL/GenBank/DDBJ databases">
        <title>Complete genome sequence of Shewanella psychrophila WP2, a deep sea bacterium isolated from west Pacific sediment.</title>
        <authorList>
            <person name="Xu G."/>
            <person name="Jian H."/>
        </authorList>
    </citation>
    <scope>NUCLEOTIDE SEQUENCE [LARGE SCALE GENOMIC DNA]</scope>
    <source>
        <strain evidence="2 3">WP2</strain>
    </source>
</reference>
<evidence type="ECO:0000259" key="1">
    <source>
        <dbReference type="Pfam" id="PF13460"/>
    </source>
</evidence>
<dbReference type="Proteomes" id="UP000189545">
    <property type="component" value="Chromosome"/>
</dbReference>
<proteinExistence type="predicted"/>
<dbReference type="RefSeq" id="WP_077752369.1">
    <property type="nucleotide sequence ID" value="NZ_CP014782.1"/>
</dbReference>
<name>A0A1S6HNS2_9GAMM</name>
<keyword evidence="3" id="KW-1185">Reference proteome</keyword>
<evidence type="ECO:0000313" key="3">
    <source>
        <dbReference type="Proteomes" id="UP000189545"/>
    </source>
</evidence>
<dbReference type="InterPro" id="IPR016040">
    <property type="entry name" value="NAD(P)-bd_dom"/>
</dbReference>
<organism evidence="2 3">
    <name type="scientific">Shewanella psychrophila</name>
    <dbReference type="NCBI Taxonomy" id="225848"/>
    <lineage>
        <taxon>Bacteria</taxon>
        <taxon>Pseudomonadati</taxon>
        <taxon>Pseudomonadota</taxon>
        <taxon>Gammaproteobacteria</taxon>
        <taxon>Alteromonadales</taxon>
        <taxon>Shewanellaceae</taxon>
        <taxon>Shewanella</taxon>
    </lineage>
</organism>
<dbReference type="InterPro" id="IPR036291">
    <property type="entry name" value="NAD(P)-bd_dom_sf"/>
</dbReference>
<gene>
    <name evidence="2" type="ORF">Sps_02007</name>
</gene>
<protein>
    <submittedName>
        <fullName evidence="2">Putative NADH-flavin reductase</fullName>
    </submittedName>
</protein>
<dbReference type="InterPro" id="IPR051606">
    <property type="entry name" value="Polyketide_Oxido-like"/>
</dbReference>
<dbReference type="OrthoDB" id="7352421at2"/>